<dbReference type="AlphaFoldDB" id="A0A4R8Q7G3"/>
<dbReference type="Pfam" id="PF01048">
    <property type="entry name" value="PNP_UDP_1"/>
    <property type="match status" value="1"/>
</dbReference>
<feature type="domain" description="Nucleoside phosphorylase" evidence="1">
    <location>
        <begin position="26"/>
        <end position="147"/>
    </location>
</feature>
<sequence length="358" mass="39558">MLLPSLHMATFDIDSSQEYRRYSISVAIICALPLEADACKALFDEHWDDLSTFDLPRKGDTNAYSFGRIGRHNVILIHMANMGTTTAAAAAAHCKASFPSVVLALLVGVCGGVPLNKEASVQDMVLGDVIISEGVVPYDFGRQYPDMVLRKSGVLEVLGRPPPAVGNLLAKLKSRSDRKSLNERVSHYLQHLKNDFGDEIVYPGAEHDRLFESTYEHKHRTSSDCSICNCSDSFICDTARKSSCEELGCDQNRLVPRRRLSGLSTDSACLQPIVHFGLVASGNSVMKSGEHRDRIAARENVMAFEMEATGAWDNFPCVVIKGVCDYADSHKHKKWQLYASATAAACMKAFLEKWTYRT</sequence>
<dbReference type="GO" id="GO:0009116">
    <property type="term" value="P:nucleoside metabolic process"/>
    <property type="evidence" value="ECO:0007669"/>
    <property type="project" value="InterPro"/>
</dbReference>
<name>A0A4R8Q7G3_9PEZI</name>
<dbReference type="PANTHER" id="PTHR46082:SF6">
    <property type="entry name" value="AAA+ ATPASE DOMAIN-CONTAINING PROTEIN-RELATED"/>
    <property type="match status" value="1"/>
</dbReference>
<dbReference type="EMBL" id="QAPG01000109">
    <property type="protein sequence ID" value="TDZ31095.1"/>
    <property type="molecule type" value="Genomic_DNA"/>
</dbReference>
<reference evidence="2 3" key="1">
    <citation type="submission" date="2018-11" db="EMBL/GenBank/DDBJ databases">
        <title>Genome sequence and assembly of Colletotrichum spinosum.</title>
        <authorList>
            <person name="Gan P."/>
            <person name="Shirasu K."/>
        </authorList>
    </citation>
    <scope>NUCLEOTIDE SEQUENCE [LARGE SCALE GENOMIC DNA]</scope>
    <source>
        <strain evidence="2 3">CBS 515.97</strain>
    </source>
</reference>
<dbReference type="SUPFAM" id="SSF53167">
    <property type="entry name" value="Purine and uridine phosphorylases"/>
    <property type="match status" value="1"/>
</dbReference>
<dbReference type="Proteomes" id="UP000295083">
    <property type="component" value="Unassembled WGS sequence"/>
</dbReference>
<evidence type="ECO:0000259" key="1">
    <source>
        <dbReference type="Pfam" id="PF01048"/>
    </source>
</evidence>
<dbReference type="PANTHER" id="PTHR46082">
    <property type="entry name" value="ATP/GTP-BINDING PROTEIN-RELATED"/>
    <property type="match status" value="1"/>
</dbReference>
<evidence type="ECO:0000313" key="2">
    <source>
        <dbReference type="EMBL" id="TDZ31095.1"/>
    </source>
</evidence>
<accession>A0A4R8Q7G3</accession>
<organism evidence="2 3">
    <name type="scientific">Colletotrichum spinosum</name>
    <dbReference type="NCBI Taxonomy" id="1347390"/>
    <lineage>
        <taxon>Eukaryota</taxon>
        <taxon>Fungi</taxon>
        <taxon>Dikarya</taxon>
        <taxon>Ascomycota</taxon>
        <taxon>Pezizomycotina</taxon>
        <taxon>Sordariomycetes</taxon>
        <taxon>Hypocreomycetidae</taxon>
        <taxon>Glomerellales</taxon>
        <taxon>Glomerellaceae</taxon>
        <taxon>Colletotrichum</taxon>
        <taxon>Colletotrichum orbiculare species complex</taxon>
    </lineage>
</organism>
<comment type="caution">
    <text evidence="2">The sequence shown here is derived from an EMBL/GenBank/DDBJ whole genome shotgun (WGS) entry which is preliminary data.</text>
</comment>
<evidence type="ECO:0000313" key="3">
    <source>
        <dbReference type="Proteomes" id="UP000295083"/>
    </source>
</evidence>
<dbReference type="InterPro" id="IPR035994">
    <property type="entry name" value="Nucleoside_phosphorylase_sf"/>
</dbReference>
<dbReference type="Gene3D" id="3.40.50.1580">
    <property type="entry name" value="Nucleoside phosphorylase domain"/>
    <property type="match status" value="1"/>
</dbReference>
<proteinExistence type="predicted"/>
<dbReference type="InterPro" id="IPR000845">
    <property type="entry name" value="Nucleoside_phosphorylase_d"/>
</dbReference>
<dbReference type="InterPro" id="IPR053137">
    <property type="entry name" value="NLR-like"/>
</dbReference>
<protein>
    <recommendedName>
        <fullName evidence="1">Nucleoside phosphorylase domain-containing protein</fullName>
    </recommendedName>
</protein>
<gene>
    <name evidence="2" type="ORF">C8035_v001457</name>
</gene>
<keyword evidence="3" id="KW-1185">Reference proteome</keyword>
<dbReference type="GO" id="GO:0003824">
    <property type="term" value="F:catalytic activity"/>
    <property type="evidence" value="ECO:0007669"/>
    <property type="project" value="InterPro"/>
</dbReference>